<sequence length="161" mass="18819">MITINNDTNKFVDALFDKYKSFVKFDTIQNADKDHLISRVNQFSKQVINTENVAAIYTTAQKKYLDSNDFNPITFQIQNQIALNAAMEETIKSLALLSFTDPIQTENFLIDIKEIKYQNETAKSNRLKFNYIRSQNNFNDLDNQTKILYEILITFINRLNN</sequence>
<organism evidence="1 2">
    <name type="scientific">Metabacillus hrfriensis</name>
    <dbReference type="NCBI Taxonomy" id="3048891"/>
    <lineage>
        <taxon>Bacteria</taxon>
        <taxon>Bacillati</taxon>
        <taxon>Bacillota</taxon>
        <taxon>Bacilli</taxon>
        <taxon>Bacillales</taxon>
        <taxon>Bacillaceae</taxon>
        <taxon>Metabacillus</taxon>
    </lineage>
</organism>
<dbReference type="EMBL" id="CP126116">
    <property type="protein sequence ID" value="WHZ56844.1"/>
    <property type="molecule type" value="Genomic_DNA"/>
</dbReference>
<evidence type="ECO:0000313" key="1">
    <source>
        <dbReference type="EMBL" id="WHZ56844.1"/>
    </source>
</evidence>
<protein>
    <submittedName>
        <fullName evidence="1">Uncharacterized protein</fullName>
    </submittedName>
</protein>
<dbReference type="Proteomes" id="UP001226091">
    <property type="component" value="Chromosome"/>
</dbReference>
<keyword evidence="2" id="KW-1185">Reference proteome</keyword>
<accession>A0ACD4R8S3</accession>
<proteinExistence type="predicted"/>
<name>A0ACD4R8S3_9BACI</name>
<reference evidence="2" key="1">
    <citation type="journal article" date="2025" name="Aquaculture">
        <title>Assessment of the bioflocculant production and safety properties of Metabacillus hrfriensis sp. nov. based on phenotypic and whole-genome sequencing analysis.</title>
        <authorList>
            <person name="Zhang R."/>
            <person name="Zhao Z."/>
            <person name="Luo L."/>
            <person name="Wang S."/>
            <person name="Guo K."/>
            <person name="Xu W."/>
        </authorList>
    </citation>
    <scope>NUCLEOTIDE SEQUENCE [LARGE SCALE GENOMIC DNA]</scope>
    <source>
        <strain evidence="2">CT-WN-B3</strain>
    </source>
</reference>
<gene>
    <name evidence="1" type="ORF">QLQ22_19445</name>
</gene>
<evidence type="ECO:0000313" key="2">
    <source>
        <dbReference type="Proteomes" id="UP001226091"/>
    </source>
</evidence>